<gene>
    <name evidence="1" type="ORF">GCM10023333_11970</name>
</gene>
<dbReference type="EMBL" id="BAABJZ010000016">
    <property type="protein sequence ID" value="GAA4879584.1"/>
    <property type="molecule type" value="Genomic_DNA"/>
</dbReference>
<comment type="caution">
    <text evidence="1">The sequence shown here is derived from an EMBL/GenBank/DDBJ whole genome shotgun (WGS) entry which is preliminary data.</text>
</comment>
<name>A0ABP9EJQ5_9GAMM</name>
<dbReference type="InterPro" id="IPR027417">
    <property type="entry name" value="P-loop_NTPase"/>
</dbReference>
<dbReference type="Gene3D" id="3.40.50.300">
    <property type="entry name" value="P-loop containing nucleotide triphosphate hydrolases"/>
    <property type="match status" value="1"/>
</dbReference>
<evidence type="ECO:0000313" key="1">
    <source>
        <dbReference type="EMBL" id="GAA4879584.1"/>
    </source>
</evidence>
<keyword evidence="2" id="KW-1185">Reference proteome</keyword>
<accession>A0ABP9EJQ5</accession>
<dbReference type="Proteomes" id="UP001499988">
    <property type="component" value="Unassembled WGS sequence"/>
</dbReference>
<dbReference type="RefSeq" id="WP_345334391.1">
    <property type="nucleotide sequence ID" value="NZ_BAABJZ010000016.1"/>
</dbReference>
<sequence length="451" mass="51113">MNIFTREASLEQEPIVIRKPAPVTIAEIGVDPALLMQLLVKHLSDGDVLTLSELSQRLALRAVLVQQLLDEAKQTALVENRQASHTGQMRYSLSRQGRDAAQMYFATSGYLGPTPVPLAQFADQVRAQSSRQQQVTRDDFIKALEGMVIPGDLVEQLGPALNSRRPLLIYGPAGTGKSYICSRLNQIFEDDVLIPHAICVGHAIIPVFDPQLHCLMGKVAEEELNVLAADDDLRWYRCHRPALIVGGELTADMLDIQFDTKNRTYQAPIGLKATNGILLIDDLGRQSITPKQILNRWILPLEEGRDFLSLPSGEHFEVPFEQLLLFSTNLSPTELVDPAFLRRLGYKIHFGALEPHEYWEIWQQNCRTAELEEANGIREWLLNERYRLSATPMLPCHPRDLLAIVIDRIRYNQLPNLITQELLEHAWDMYFVHDDRQFTQMPDAQVSGEDK</sequence>
<evidence type="ECO:0000313" key="2">
    <source>
        <dbReference type="Proteomes" id="UP001499988"/>
    </source>
</evidence>
<protein>
    <submittedName>
        <fullName evidence="1">ATPase AAA</fullName>
    </submittedName>
</protein>
<organism evidence="1 2">
    <name type="scientific">Ferrimonas pelagia</name>
    <dbReference type="NCBI Taxonomy" id="1177826"/>
    <lineage>
        <taxon>Bacteria</taxon>
        <taxon>Pseudomonadati</taxon>
        <taxon>Pseudomonadota</taxon>
        <taxon>Gammaproteobacteria</taxon>
        <taxon>Alteromonadales</taxon>
        <taxon>Ferrimonadaceae</taxon>
        <taxon>Ferrimonas</taxon>
    </lineage>
</organism>
<reference evidence="2" key="1">
    <citation type="journal article" date="2019" name="Int. J. Syst. Evol. Microbiol.">
        <title>The Global Catalogue of Microorganisms (GCM) 10K type strain sequencing project: providing services to taxonomists for standard genome sequencing and annotation.</title>
        <authorList>
            <consortium name="The Broad Institute Genomics Platform"/>
            <consortium name="The Broad Institute Genome Sequencing Center for Infectious Disease"/>
            <person name="Wu L."/>
            <person name="Ma J."/>
        </authorList>
    </citation>
    <scope>NUCLEOTIDE SEQUENCE [LARGE SCALE GENOMIC DNA]</scope>
    <source>
        <strain evidence="2">JCM 18401</strain>
    </source>
</reference>
<dbReference type="SUPFAM" id="SSF52540">
    <property type="entry name" value="P-loop containing nucleoside triphosphate hydrolases"/>
    <property type="match status" value="1"/>
</dbReference>
<proteinExistence type="predicted"/>